<dbReference type="AlphaFoldDB" id="A0A9N8VW69"/>
<dbReference type="SUPFAM" id="SSF52540">
    <property type="entry name" value="P-loop containing nucleoside triphosphate hydrolases"/>
    <property type="match status" value="1"/>
</dbReference>
<evidence type="ECO:0000313" key="11">
    <source>
        <dbReference type="EMBL" id="CAG8463444.1"/>
    </source>
</evidence>
<proteinExistence type="inferred from homology"/>
<dbReference type="GO" id="GO:0005739">
    <property type="term" value="C:mitochondrion"/>
    <property type="evidence" value="ECO:0007669"/>
    <property type="project" value="TreeGrafter"/>
</dbReference>
<dbReference type="FunFam" id="3.40.50.300:FF:000679">
    <property type="entry name" value="Thymidylate kinase"/>
    <property type="match status" value="1"/>
</dbReference>
<protein>
    <recommendedName>
        <fullName evidence="4">Thymidylate kinase</fullName>
        <ecNumber evidence="3">2.7.4.9</ecNumber>
    </recommendedName>
</protein>
<comment type="caution">
    <text evidence="11">The sequence shown here is derived from an EMBL/GenBank/DDBJ whole genome shotgun (WGS) entry which is preliminary data.</text>
</comment>
<gene>
    <name evidence="11" type="ORF">POCULU_LOCUS679</name>
</gene>
<evidence type="ECO:0000256" key="8">
    <source>
        <dbReference type="ARBA" id="ARBA00022777"/>
    </source>
</evidence>
<dbReference type="InterPro" id="IPR027417">
    <property type="entry name" value="P-loop_NTPase"/>
</dbReference>
<comment type="similarity">
    <text evidence="2">Belongs to the thymidylate kinase family.</text>
</comment>
<dbReference type="GO" id="GO:0005634">
    <property type="term" value="C:nucleus"/>
    <property type="evidence" value="ECO:0007669"/>
    <property type="project" value="TreeGrafter"/>
</dbReference>
<dbReference type="PANTHER" id="PTHR10344">
    <property type="entry name" value="THYMIDYLATE KINASE"/>
    <property type="match status" value="1"/>
</dbReference>
<dbReference type="GO" id="GO:0005829">
    <property type="term" value="C:cytosol"/>
    <property type="evidence" value="ECO:0007669"/>
    <property type="project" value="TreeGrafter"/>
</dbReference>
<name>A0A9N8VW69_9GLOM</name>
<dbReference type="GO" id="GO:0006235">
    <property type="term" value="P:dTTP biosynthetic process"/>
    <property type="evidence" value="ECO:0007669"/>
    <property type="project" value="TreeGrafter"/>
</dbReference>
<evidence type="ECO:0000256" key="1">
    <source>
        <dbReference type="ARBA" id="ARBA00004992"/>
    </source>
</evidence>
<sequence length="226" mass="25377">MTNGPLQPLRRGAFILLEGCDRSGKSTQAAKLVRQLKARGCRVEHMRFPDRTTPIGKMIDAYLKSTQELDDHAGNDEKIFVKVKVPSSFTSRFSVRLKLVCSASGTSIVVERYAYSGIAFSAAKGLDFSWCKSSDVGLLAPDITLFLDLPICEAGKRAGFGDERYEKEDFQRNVRSQFLDMKHDDMKIIDARKTIDEIHRELVAIAIETIKKCATLPLKDLWKSDD</sequence>
<evidence type="ECO:0000259" key="10">
    <source>
        <dbReference type="Pfam" id="PF02223"/>
    </source>
</evidence>
<evidence type="ECO:0000256" key="6">
    <source>
        <dbReference type="ARBA" id="ARBA00022727"/>
    </source>
</evidence>
<dbReference type="Gene3D" id="3.40.50.300">
    <property type="entry name" value="P-loop containing nucleotide triphosphate hydrolases"/>
    <property type="match status" value="1"/>
</dbReference>
<comment type="pathway">
    <text evidence="1">Pyrimidine metabolism; dTTP biosynthesis.</text>
</comment>
<dbReference type="EC" id="2.7.4.9" evidence="3"/>
<reference evidence="11" key="1">
    <citation type="submission" date="2021-06" db="EMBL/GenBank/DDBJ databases">
        <authorList>
            <person name="Kallberg Y."/>
            <person name="Tangrot J."/>
            <person name="Rosling A."/>
        </authorList>
    </citation>
    <scope>NUCLEOTIDE SEQUENCE</scope>
    <source>
        <strain evidence="11">IA702</strain>
    </source>
</reference>
<evidence type="ECO:0000256" key="3">
    <source>
        <dbReference type="ARBA" id="ARBA00012980"/>
    </source>
</evidence>
<dbReference type="GO" id="GO:0006233">
    <property type="term" value="P:dTDP biosynthetic process"/>
    <property type="evidence" value="ECO:0007669"/>
    <property type="project" value="InterPro"/>
</dbReference>
<accession>A0A9N8VW69</accession>
<dbReference type="InterPro" id="IPR039430">
    <property type="entry name" value="Thymidylate_kin-like_dom"/>
</dbReference>
<evidence type="ECO:0000256" key="5">
    <source>
        <dbReference type="ARBA" id="ARBA00022679"/>
    </source>
</evidence>
<organism evidence="11 12">
    <name type="scientific">Paraglomus occultum</name>
    <dbReference type="NCBI Taxonomy" id="144539"/>
    <lineage>
        <taxon>Eukaryota</taxon>
        <taxon>Fungi</taxon>
        <taxon>Fungi incertae sedis</taxon>
        <taxon>Mucoromycota</taxon>
        <taxon>Glomeromycotina</taxon>
        <taxon>Glomeromycetes</taxon>
        <taxon>Paraglomerales</taxon>
        <taxon>Paraglomeraceae</taxon>
        <taxon>Paraglomus</taxon>
    </lineage>
</organism>
<evidence type="ECO:0000256" key="9">
    <source>
        <dbReference type="ARBA" id="ARBA00022840"/>
    </source>
</evidence>
<keyword evidence="7" id="KW-0547">Nucleotide-binding</keyword>
<evidence type="ECO:0000313" key="12">
    <source>
        <dbReference type="Proteomes" id="UP000789572"/>
    </source>
</evidence>
<evidence type="ECO:0000256" key="7">
    <source>
        <dbReference type="ARBA" id="ARBA00022741"/>
    </source>
</evidence>
<keyword evidence="12" id="KW-1185">Reference proteome</keyword>
<keyword evidence="9" id="KW-0067">ATP-binding</keyword>
<keyword evidence="8" id="KW-0418">Kinase</keyword>
<dbReference type="OrthoDB" id="425602at2759"/>
<keyword evidence="5" id="KW-0808">Transferase</keyword>
<dbReference type="EMBL" id="CAJVPJ010000038">
    <property type="protein sequence ID" value="CAG8463444.1"/>
    <property type="molecule type" value="Genomic_DNA"/>
</dbReference>
<dbReference type="PANTHER" id="PTHR10344:SF1">
    <property type="entry name" value="THYMIDYLATE KINASE"/>
    <property type="match status" value="1"/>
</dbReference>
<dbReference type="HAMAP" id="MF_00165">
    <property type="entry name" value="Thymidylate_kinase"/>
    <property type="match status" value="1"/>
</dbReference>
<evidence type="ECO:0000256" key="2">
    <source>
        <dbReference type="ARBA" id="ARBA00009776"/>
    </source>
</evidence>
<dbReference type="NCBIfam" id="TIGR00041">
    <property type="entry name" value="DTMP_kinase"/>
    <property type="match status" value="1"/>
</dbReference>
<keyword evidence="6" id="KW-0545">Nucleotide biosynthesis</keyword>
<dbReference type="Pfam" id="PF02223">
    <property type="entry name" value="Thymidylate_kin"/>
    <property type="match status" value="1"/>
</dbReference>
<dbReference type="Proteomes" id="UP000789572">
    <property type="component" value="Unassembled WGS sequence"/>
</dbReference>
<evidence type="ECO:0000256" key="4">
    <source>
        <dbReference type="ARBA" id="ARBA00017144"/>
    </source>
</evidence>
<dbReference type="GO" id="GO:0004798">
    <property type="term" value="F:dTMP kinase activity"/>
    <property type="evidence" value="ECO:0007669"/>
    <property type="project" value="UniProtKB-EC"/>
</dbReference>
<dbReference type="GO" id="GO:0004550">
    <property type="term" value="F:nucleoside diphosphate kinase activity"/>
    <property type="evidence" value="ECO:0007669"/>
    <property type="project" value="TreeGrafter"/>
</dbReference>
<feature type="domain" description="Thymidylate kinase-like" evidence="10">
    <location>
        <begin position="17"/>
        <end position="201"/>
    </location>
</feature>
<dbReference type="GO" id="GO:0005524">
    <property type="term" value="F:ATP binding"/>
    <property type="evidence" value="ECO:0007669"/>
    <property type="project" value="UniProtKB-KW"/>
</dbReference>
<dbReference type="InterPro" id="IPR018094">
    <property type="entry name" value="Thymidylate_kinase"/>
</dbReference>
<dbReference type="GO" id="GO:0006227">
    <property type="term" value="P:dUDP biosynthetic process"/>
    <property type="evidence" value="ECO:0007669"/>
    <property type="project" value="TreeGrafter"/>
</dbReference>